<dbReference type="SUPFAM" id="SSF53955">
    <property type="entry name" value="Lysozyme-like"/>
    <property type="match status" value="1"/>
</dbReference>
<dbReference type="InterPro" id="IPR008258">
    <property type="entry name" value="Transglycosylase_SLT_dom_1"/>
</dbReference>
<organism evidence="2 3">
    <name type="scientific">Ralstonia phage Firinga</name>
    <dbReference type="NCBI Taxonomy" id="2759725"/>
    <lineage>
        <taxon>Viruses</taxon>
        <taxon>Duplodnaviria</taxon>
        <taxon>Heunggongvirae</taxon>
        <taxon>Uroviricota</taxon>
        <taxon>Caudoviricetes</taxon>
        <taxon>Firingavirus</taxon>
        <taxon>Firingavirus firinga</taxon>
    </lineage>
</organism>
<evidence type="ECO:0000313" key="3">
    <source>
        <dbReference type="Proteomes" id="UP000515649"/>
    </source>
</evidence>
<proteinExistence type="predicted"/>
<dbReference type="EMBL" id="MT740737">
    <property type="protein sequence ID" value="QMV33099.1"/>
    <property type="molecule type" value="Genomic_DNA"/>
</dbReference>
<gene>
    <name evidence="2" type="ORF">18C_00031</name>
</gene>
<name>A0A7G5B9X6_9CAUD</name>
<dbReference type="InterPro" id="IPR023346">
    <property type="entry name" value="Lysozyme-like_dom_sf"/>
</dbReference>
<dbReference type="Pfam" id="PF01464">
    <property type="entry name" value="SLT"/>
    <property type="match status" value="1"/>
</dbReference>
<sequence length="211" mass="23952">MSRWRRVVRTILAVAICAPLFLLLSTCKCEAAMPTAALQYRAALIREAQAVYGVGAPIPMFAGQIHQESGWRPGVTAWDNGRGLAQFMDTTTQMVVRAYPELGAPDPYNPRWAIRALVRYDAWLYARVKGETPCERWAAALKGYNAGLGFVQRAQSRSPLPLRWFGTTEWINRGQSPKNFEYSRMYPRWILFKHQPLYMGWGTYTCNGVTP</sequence>
<dbReference type="CDD" id="cd13399">
    <property type="entry name" value="Slt35-like"/>
    <property type="match status" value="1"/>
</dbReference>
<dbReference type="Proteomes" id="UP000515649">
    <property type="component" value="Segment"/>
</dbReference>
<reference evidence="2 3" key="1">
    <citation type="submission" date="2020-07" db="EMBL/GenBank/DDBJ databases">
        <title>Ralstonia phages.</title>
        <authorList>
            <person name="Trotereau A."/>
            <person name="Boyer C."/>
            <person name="Torres-Barcelo C."/>
        </authorList>
    </citation>
    <scope>NUCLEOTIDE SEQUENCE [LARGE SCALE GENOMIC DNA]</scope>
</reference>
<protein>
    <recommendedName>
        <fullName evidence="1">Transglycosylase SLT domain-containing protein</fullName>
    </recommendedName>
</protein>
<evidence type="ECO:0000259" key="1">
    <source>
        <dbReference type="Pfam" id="PF01464"/>
    </source>
</evidence>
<dbReference type="Gene3D" id="1.10.530.10">
    <property type="match status" value="1"/>
</dbReference>
<keyword evidence="3" id="KW-1185">Reference proteome</keyword>
<accession>A0A7G5B9X6</accession>
<feature type="domain" description="Transglycosylase SLT" evidence="1">
    <location>
        <begin position="60"/>
        <end position="157"/>
    </location>
</feature>
<evidence type="ECO:0000313" key="2">
    <source>
        <dbReference type="EMBL" id="QMV33099.1"/>
    </source>
</evidence>